<name>A0A0S0MVD9_BPPAM</name>
<dbReference type="EMBL" id="JQ067087">
    <property type="protein sequence ID" value="ALH23683.1"/>
    <property type="molecule type" value="Genomic_DNA"/>
</dbReference>
<organism evidence="1 2">
    <name type="scientific">Pseudomonas phage PaMx11</name>
    <dbReference type="NCBI Taxonomy" id="1175657"/>
    <lineage>
        <taxon>Viruses</taxon>
        <taxon>Duplodnaviria</taxon>
        <taxon>Heunggongvirae</taxon>
        <taxon>Uroviricota</taxon>
        <taxon>Caudoviricetes</taxon>
        <taxon>Mesyanzhinovviridae</taxon>
        <taxon>Bradleyvirinae</taxon>
        <taxon>Abidjanvirus</taxon>
        <taxon>Abidjanvirus PaMx11</taxon>
        <taxon>Pseudomonas virus PaMx11</taxon>
    </lineage>
</organism>
<dbReference type="Proteomes" id="UP000204009">
    <property type="component" value="Segment"/>
</dbReference>
<evidence type="ECO:0000313" key="1">
    <source>
        <dbReference type="EMBL" id="ALH23683.1"/>
    </source>
</evidence>
<keyword evidence="2" id="KW-1185">Reference proteome</keyword>
<sequence>MTHEYASPTKARLYKTAKTIDAIGSIPANTYVAVSLAYTDCLGRNIYSINTALASEEEVLEERLTSFCL</sequence>
<proteinExistence type="predicted"/>
<dbReference type="GeneID" id="26623487"/>
<dbReference type="RefSeq" id="YP_009196262.1">
    <property type="nucleotide sequence ID" value="NC_028770.1"/>
</dbReference>
<evidence type="ECO:0000313" key="2">
    <source>
        <dbReference type="Proteomes" id="UP000204009"/>
    </source>
</evidence>
<dbReference type="KEGG" id="vg:26623487"/>
<accession>A0A0S0MVD9</accession>
<gene>
    <name evidence="1" type="ORF">PaMx11_09</name>
</gene>
<protein>
    <submittedName>
        <fullName evidence="1">Uncharacterized protein</fullName>
    </submittedName>
</protein>
<organismHost>
    <name type="scientific">Pseudomonas aeruginosa</name>
    <dbReference type="NCBI Taxonomy" id="287"/>
</organismHost>
<reference evidence="1 2" key="1">
    <citation type="journal article" date="2012" name="Appl. Environ. Microbiol.">
        <title>High Diversity and Novel Species of Pseudomonas aeruginosa Bacteriophages.</title>
        <authorList>
            <person name="Sepulveda-Robles O."/>
            <person name="Kameyama L."/>
            <person name="Guarneros G."/>
        </authorList>
    </citation>
    <scope>NUCLEOTIDE SEQUENCE [LARGE SCALE GENOMIC DNA]</scope>
</reference>